<dbReference type="Gene3D" id="3.30.1540.10">
    <property type="entry name" value="formyl-coa transferase, domain 3"/>
    <property type="match status" value="1"/>
</dbReference>
<accession>A0A7D4DYQ7</accession>
<dbReference type="InterPro" id="IPR050483">
    <property type="entry name" value="CoA-transferase_III_domain"/>
</dbReference>
<name>A0A7D4DYQ7_9BURK</name>
<organism evidence="2 3">
    <name type="scientific">Achromobacter pestifer</name>
    <dbReference type="NCBI Taxonomy" id="1353889"/>
    <lineage>
        <taxon>Bacteria</taxon>
        <taxon>Pseudomonadati</taxon>
        <taxon>Pseudomonadota</taxon>
        <taxon>Betaproteobacteria</taxon>
        <taxon>Burkholderiales</taxon>
        <taxon>Alcaligenaceae</taxon>
        <taxon>Achromobacter</taxon>
    </lineage>
</organism>
<keyword evidence="1 2" id="KW-0808">Transferase</keyword>
<dbReference type="EMBL" id="CP053985">
    <property type="protein sequence ID" value="QKH36912.1"/>
    <property type="molecule type" value="Genomic_DNA"/>
</dbReference>
<dbReference type="RefSeq" id="WP_173145789.1">
    <property type="nucleotide sequence ID" value="NZ_CP053985.1"/>
</dbReference>
<proteinExistence type="predicted"/>
<dbReference type="PANTHER" id="PTHR48207">
    <property type="entry name" value="SUCCINATE--HYDROXYMETHYLGLUTARATE COA-TRANSFERASE"/>
    <property type="match status" value="1"/>
</dbReference>
<dbReference type="InterPro" id="IPR003673">
    <property type="entry name" value="CoA-Trfase_fam_III"/>
</dbReference>
<keyword evidence="3" id="KW-1185">Reference proteome</keyword>
<dbReference type="Proteomes" id="UP000500970">
    <property type="component" value="Chromosome"/>
</dbReference>
<reference evidence="2 3" key="1">
    <citation type="submission" date="2020-05" db="EMBL/GenBank/DDBJ databases">
        <title>FDA dAtabase for Regulatory Grade micrObial Sequences (FDA-ARGOS): Supporting development and validation of Infectious Disease Dx tests.</title>
        <authorList>
            <person name="Sproer C."/>
            <person name="Gronow S."/>
            <person name="Severitt S."/>
            <person name="Schroder I."/>
            <person name="Tallon L."/>
            <person name="Sadzewicz L."/>
            <person name="Zhao X."/>
            <person name="Vavikolanu K."/>
            <person name="Mehta A."/>
            <person name="Aluvathingal J."/>
            <person name="Nadendla S."/>
            <person name="Myers T."/>
            <person name="Yan Y."/>
            <person name="Sichtig H."/>
        </authorList>
    </citation>
    <scope>NUCLEOTIDE SEQUENCE [LARGE SCALE GENOMIC DNA]</scope>
    <source>
        <strain evidence="2 3">FDAARGOS_790</strain>
    </source>
</reference>
<sequence length="402" mass="43299">MKRLLKDVRVIDFSWIGAGSYTTKILADLGADVIKIETAARLDTLRLTKPFKDGISGVNRSGYFADRNSSKRSITLNAKHPEGLALAKRLAADAHLVTNNFTPGVMDKLGLGYEALRNVNPSLVYASMSVQGAEGPDKNALGYGLTIAAVTGLLHMTGLPGREPAGTGTNYPDHIPNPGHTAFAILAALRHQRRTGQGQFIDLAQVESTQSMMGPDLMDYFANGVVQTRRGNRHPERAPQGVYRCAGADRWIALSVCSDEQWLALADALRLQAPPQWNGLPGRLAEHDAIDAAIQVATCAWDACDLAAVLQARGIAAGMVQDARDVLERDPQLAARGHWVTLDHPEVGPSTYNSAPYRYSQACSTPTSPAPLLGQHTREVCRELLGLDDPAIDQLTRDGVLA</sequence>
<evidence type="ECO:0000313" key="3">
    <source>
        <dbReference type="Proteomes" id="UP000500970"/>
    </source>
</evidence>
<dbReference type="GO" id="GO:0008410">
    <property type="term" value="F:CoA-transferase activity"/>
    <property type="evidence" value="ECO:0007669"/>
    <property type="project" value="TreeGrafter"/>
</dbReference>
<dbReference type="InterPro" id="IPR023606">
    <property type="entry name" value="CoA-Trfase_III_dom_1_sf"/>
</dbReference>
<dbReference type="InterPro" id="IPR044855">
    <property type="entry name" value="CoA-Trfase_III_dom3_sf"/>
</dbReference>
<gene>
    <name evidence="2" type="ORF">FOC84_19015</name>
</gene>
<dbReference type="SUPFAM" id="SSF89796">
    <property type="entry name" value="CoA-transferase family III (CaiB/BaiF)"/>
    <property type="match status" value="1"/>
</dbReference>
<evidence type="ECO:0000256" key="1">
    <source>
        <dbReference type="ARBA" id="ARBA00022679"/>
    </source>
</evidence>
<dbReference type="PANTHER" id="PTHR48207:SF4">
    <property type="entry name" value="BLL6097 PROTEIN"/>
    <property type="match status" value="1"/>
</dbReference>
<dbReference type="Gene3D" id="3.40.50.10540">
    <property type="entry name" value="Crotonobetainyl-coa:carnitine coa-transferase, domain 1"/>
    <property type="match status" value="1"/>
</dbReference>
<dbReference type="Pfam" id="PF02515">
    <property type="entry name" value="CoA_transf_3"/>
    <property type="match status" value="1"/>
</dbReference>
<dbReference type="KEGG" id="apes:FOC84_19015"/>
<dbReference type="AlphaFoldDB" id="A0A7D4DYQ7"/>
<evidence type="ECO:0000313" key="2">
    <source>
        <dbReference type="EMBL" id="QKH36912.1"/>
    </source>
</evidence>
<protein>
    <submittedName>
        <fullName evidence="2">CoA transferase</fullName>
    </submittedName>
</protein>